<keyword evidence="2" id="KW-0723">Serine/threonine-protein kinase</keyword>
<name>A0A7I9UVM8_9ACTN</name>
<evidence type="ECO:0000313" key="11">
    <source>
        <dbReference type="Proteomes" id="UP000444980"/>
    </source>
</evidence>
<dbReference type="PROSITE" id="PS00107">
    <property type="entry name" value="PROTEIN_KINASE_ATP"/>
    <property type="match status" value="1"/>
</dbReference>
<evidence type="ECO:0000256" key="7">
    <source>
        <dbReference type="PROSITE-ProRule" id="PRU10141"/>
    </source>
</evidence>
<dbReference type="Gene3D" id="1.10.510.10">
    <property type="entry name" value="Transferase(Phosphotransferase) domain 1"/>
    <property type="match status" value="1"/>
</dbReference>
<evidence type="ECO:0000256" key="2">
    <source>
        <dbReference type="ARBA" id="ARBA00022527"/>
    </source>
</evidence>
<dbReference type="EC" id="2.7.11.1" evidence="1"/>
<dbReference type="RefSeq" id="WP_228460712.1">
    <property type="nucleotide sequence ID" value="NZ_BJOU01000001.1"/>
</dbReference>
<feature type="domain" description="Protein kinase" evidence="9">
    <location>
        <begin position="18"/>
        <end position="277"/>
    </location>
</feature>
<dbReference type="AlphaFoldDB" id="A0A7I9UVM8"/>
<accession>A0A7I9UVM8</accession>
<keyword evidence="5" id="KW-0418">Kinase</keyword>
<keyword evidence="8" id="KW-0812">Transmembrane</keyword>
<comment type="caution">
    <text evidence="10">The sequence shown here is derived from an EMBL/GenBank/DDBJ whole genome shotgun (WGS) entry which is preliminary data.</text>
</comment>
<dbReference type="PROSITE" id="PS50011">
    <property type="entry name" value="PROTEIN_KINASE_DOM"/>
    <property type="match status" value="1"/>
</dbReference>
<evidence type="ECO:0000256" key="4">
    <source>
        <dbReference type="ARBA" id="ARBA00022741"/>
    </source>
</evidence>
<gene>
    <name evidence="10" type="ORF">nbrc107697_13130</name>
</gene>
<dbReference type="InterPro" id="IPR011009">
    <property type="entry name" value="Kinase-like_dom_sf"/>
</dbReference>
<dbReference type="Pfam" id="PF00069">
    <property type="entry name" value="Pkinase"/>
    <property type="match status" value="1"/>
</dbReference>
<organism evidence="10 11">
    <name type="scientific">Gordonia crocea</name>
    <dbReference type="NCBI Taxonomy" id="589162"/>
    <lineage>
        <taxon>Bacteria</taxon>
        <taxon>Bacillati</taxon>
        <taxon>Actinomycetota</taxon>
        <taxon>Actinomycetes</taxon>
        <taxon>Mycobacteriales</taxon>
        <taxon>Gordoniaceae</taxon>
        <taxon>Gordonia</taxon>
    </lineage>
</organism>
<evidence type="ECO:0000256" key="3">
    <source>
        <dbReference type="ARBA" id="ARBA00022679"/>
    </source>
</evidence>
<sequence>MTSSTRIPAPDLLLAGRYRLRSRIGEGGMGSVWLARDQRLNRDVAVKRVVALDGVSAEGAERIREKALHEGRVAVKLAHRNAVAVHDVALDAGTPWLVMEYMPSRSVAEILHTVGALSDVDAAQIGAQVAAAMTTAHEAGIIHRDIKPGNILVAGTEPDAGTVKLTDFGIAHFKGDDVDEGTDVITGTPAYFAPEVARGGVPAEPSDVYSLGSTIYTMVEGQPPFGADEDTAALLDRVARAQIRPPSRAGALHQVLLAMLTPSPSKRPSMAEVRDWLAAIAAAATRSTPDRILTGRLRRPDGAIPLWALTTPQAPRMSTGSYSRSRVTTPLPSQTFAAPRPLVAPVPPAPGTPSGWRKHRSLVISGVIVLGLIAILALIVAL</sequence>
<dbReference type="PANTHER" id="PTHR43289:SF6">
    <property type="entry name" value="SERINE_THREONINE-PROTEIN KINASE NEKL-3"/>
    <property type="match status" value="1"/>
</dbReference>
<dbReference type="InterPro" id="IPR017441">
    <property type="entry name" value="Protein_kinase_ATP_BS"/>
</dbReference>
<keyword evidence="8" id="KW-0472">Membrane</keyword>
<dbReference type="PANTHER" id="PTHR43289">
    <property type="entry name" value="MITOGEN-ACTIVATED PROTEIN KINASE KINASE KINASE 20-RELATED"/>
    <property type="match status" value="1"/>
</dbReference>
<dbReference type="GO" id="GO:0005524">
    <property type="term" value="F:ATP binding"/>
    <property type="evidence" value="ECO:0007669"/>
    <property type="project" value="UniProtKB-UniRule"/>
</dbReference>
<evidence type="ECO:0000256" key="1">
    <source>
        <dbReference type="ARBA" id="ARBA00012513"/>
    </source>
</evidence>
<protein>
    <recommendedName>
        <fullName evidence="1">non-specific serine/threonine protein kinase</fullName>
        <ecNumber evidence="1">2.7.11.1</ecNumber>
    </recommendedName>
</protein>
<dbReference type="Proteomes" id="UP000444980">
    <property type="component" value="Unassembled WGS sequence"/>
</dbReference>
<dbReference type="CDD" id="cd14014">
    <property type="entry name" value="STKc_PknB_like"/>
    <property type="match status" value="1"/>
</dbReference>
<keyword evidence="8" id="KW-1133">Transmembrane helix</keyword>
<dbReference type="InterPro" id="IPR000719">
    <property type="entry name" value="Prot_kinase_dom"/>
</dbReference>
<reference evidence="11" key="1">
    <citation type="submission" date="2019-06" db="EMBL/GenBank/DDBJ databases">
        <title>Gordonia isolated from sludge of a wastewater treatment plant.</title>
        <authorList>
            <person name="Tamura T."/>
            <person name="Aoyama K."/>
            <person name="Kang Y."/>
            <person name="Saito S."/>
            <person name="Akiyama N."/>
            <person name="Yazawa K."/>
            <person name="Gonoi T."/>
            <person name="Mikami Y."/>
        </authorList>
    </citation>
    <scope>NUCLEOTIDE SEQUENCE [LARGE SCALE GENOMIC DNA]</scope>
    <source>
        <strain evidence="11">NBRC 107697</strain>
    </source>
</reference>
<dbReference type="PROSITE" id="PS00108">
    <property type="entry name" value="PROTEIN_KINASE_ST"/>
    <property type="match status" value="1"/>
</dbReference>
<evidence type="ECO:0000256" key="5">
    <source>
        <dbReference type="ARBA" id="ARBA00022777"/>
    </source>
</evidence>
<keyword evidence="6 7" id="KW-0067">ATP-binding</keyword>
<keyword evidence="4 7" id="KW-0547">Nucleotide-binding</keyword>
<dbReference type="EMBL" id="BJOU01000001">
    <property type="protein sequence ID" value="GED97274.1"/>
    <property type="molecule type" value="Genomic_DNA"/>
</dbReference>
<proteinExistence type="predicted"/>
<evidence type="ECO:0000256" key="8">
    <source>
        <dbReference type="SAM" id="Phobius"/>
    </source>
</evidence>
<dbReference type="SMART" id="SM00220">
    <property type="entry name" value="S_TKc"/>
    <property type="match status" value="1"/>
</dbReference>
<dbReference type="GO" id="GO:0004674">
    <property type="term" value="F:protein serine/threonine kinase activity"/>
    <property type="evidence" value="ECO:0007669"/>
    <property type="project" value="UniProtKB-KW"/>
</dbReference>
<dbReference type="InterPro" id="IPR008271">
    <property type="entry name" value="Ser/Thr_kinase_AS"/>
</dbReference>
<feature type="binding site" evidence="7">
    <location>
        <position position="47"/>
    </location>
    <ligand>
        <name>ATP</name>
        <dbReference type="ChEBI" id="CHEBI:30616"/>
    </ligand>
</feature>
<evidence type="ECO:0000259" key="9">
    <source>
        <dbReference type="PROSITE" id="PS50011"/>
    </source>
</evidence>
<evidence type="ECO:0000256" key="6">
    <source>
        <dbReference type="ARBA" id="ARBA00022840"/>
    </source>
</evidence>
<dbReference type="SUPFAM" id="SSF56112">
    <property type="entry name" value="Protein kinase-like (PK-like)"/>
    <property type="match status" value="1"/>
</dbReference>
<evidence type="ECO:0000313" key="10">
    <source>
        <dbReference type="EMBL" id="GED97274.1"/>
    </source>
</evidence>
<dbReference type="Gene3D" id="3.30.200.20">
    <property type="entry name" value="Phosphorylase Kinase, domain 1"/>
    <property type="match status" value="1"/>
</dbReference>
<keyword evidence="11" id="KW-1185">Reference proteome</keyword>
<feature type="transmembrane region" description="Helical" evidence="8">
    <location>
        <begin position="362"/>
        <end position="381"/>
    </location>
</feature>
<keyword evidence="3" id="KW-0808">Transferase</keyword>